<reference evidence="9 10" key="1">
    <citation type="submission" date="2024-08" db="EMBL/GenBank/DDBJ databases">
        <title>Insights into the chromosomal genome structure of Flemingia macrophylla.</title>
        <authorList>
            <person name="Ding Y."/>
            <person name="Zhao Y."/>
            <person name="Bi W."/>
            <person name="Wu M."/>
            <person name="Zhao G."/>
            <person name="Gong Y."/>
            <person name="Li W."/>
            <person name="Zhang P."/>
        </authorList>
    </citation>
    <scope>NUCLEOTIDE SEQUENCE [LARGE SCALE GENOMIC DNA]</scope>
    <source>
        <strain evidence="9">DYQJB</strain>
        <tissue evidence="9">Leaf</tissue>
    </source>
</reference>
<keyword evidence="3" id="KW-0349">Heme</keyword>
<keyword evidence="4" id="KW-0479">Metal-binding</keyword>
<evidence type="ECO:0000256" key="4">
    <source>
        <dbReference type="ARBA" id="ARBA00022723"/>
    </source>
</evidence>
<keyword evidence="6" id="KW-0408">Iron</keyword>
<dbReference type="PANTHER" id="PTHR47944">
    <property type="entry name" value="CYTOCHROME P450 98A9"/>
    <property type="match status" value="1"/>
</dbReference>
<accession>A0ABD1MYV3</accession>
<dbReference type="PANTHER" id="PTHR47944:SF4">
    <property type="entry name" value="OS09G0441700 PROTEIN"/>
    <property type="match status" value="1"/>
</dbReference>
<dbReference type="PRINTS" id="PR00463">
    <property type="entry name" value="EP450I"/>
</dbReference>
<evidence type="ECO:0000256" key="1">
    <source>
        <dbReference type="ARBA" id="ARBA00001971"/>
    </source>
</evidence>
<evidence type="ECO:0000256" key="3">
    <source>
        <dbReference type="ARBA" id="ARBA00022617"/>
    </source>
</evidence>
<evidence type="ECO:0000256" key="8">
    <source>
        <dbReference type="SAM" id="SignalP"/>
    </source>
</evidence>
<dbReference type="Pfam" id="PF00067">
    <property type="entry name" value="p450"/>
    <property type="match status" value="1"/>
</dbReference>
<keyword evidence="8" id="KW-0732">Signal</keyword>
<comment type="cofactor">
    <cofactor evidence="1">
        <name>heme</name>
        <dbReference type="ChEBI" id="CHEBI:30413"/>
    </cofactor>
</comment>
<protein>
    <submittedName>
        <fullName evidence="9">Uncharacterized protein</fullName>
    </submittedName>
</protein>
<dbReference type="GO" id="GO:0044550">
    <property type="term" value="P:secondary metabolite biosynthetic process"/>
    <property type="evidence" value="ECO:0007669"/>
    <property type="project" value="UniProtKB-ARBA"/>
</dbReference>
<dbReference type="GO" id="GO:0004497">
    <property type="term" value="F:monooxygenase activity"/>
    <property type="evidence" value="ECO:0007669"/>
    <property type="project" value="UniProtKB-KW"/>
</dbReference>
<evidence type="ECO:0000313" key="10">
    <source>
        <dbReference type="Proteomes" id="UP001603857"/>
    </source>
</evidence>
<evidence type="ECO:0000256" key="6">
    <source>
        <dbReference type="ARBA" id="ARBA00023004"/>
    </source>
</evidence>
<keyword evidence="7" id="KW-0503">Monooxygenase</keyword>
<feature type="chain" id="PRO_5044825354" evidence="8">
    <location>
        <begin position="25"/>
        <end position="462"/>
    </location>
</feature>
<gene>
    <name evidence="9" type="ORF">Fmac_008100</name>
</gene>
<evidence type="ECO:0000256" key="7">
    <source>
        <dbReference type="ARBA" id="ARBA00023033"/>
    </source>
</evidence>
<evidence type="ECO:0000313" key="9">
    <source>
        <dbReference type="EMBL" id="KAL2340160.1"/>
    </source>
</evidence>
<feature type="signal peptide" evidence="8">
    <location>
        <begin position="1"/>
        <end position="24"/>
    </location>
</feature>
<organism evidence="9 10">
    <name type="scientific">Flemingia macrophylla</name>
    <dbReference type="NCBI Taxonomy" id="520843"/>
    <lineage>
        <taxon>Eukaryota</taxon>
        <taxon>Viridiplantae</taxon>
        <taxon>Streptophyta</taxon>
        <taxon>Embryophyta</taxon>
        <taxon>Tracheophyta</taxon>
        <taxon>Spermatophyta</taxon>
        <taxon>Magnoliopsida</taxon>
        <taxon>eudicotyledons</taxon>
        <taxon>Gunneridae</taxon>
        <taxon>Pentapetalae</taxon>
        <taxon>rosids</taxon>
        <taxon>fabids</taxon>
        <taxon>Fabales</taxon>
        <taxon>Fabaceae</taxon>
        <taxon>Papilionoideae</taxon>
        <taxon>50 kb inversion clade</taxon>
        <taxon>NPAAA clade</taxon>
        <taxon>indigoferoid/millettioid clade</taxon>
        <taxon>Phaseoleae</taxon>
        <taxon>Flemingia</taxon>
    </lineage>
</organism>
<keyword evidence="5" id="KW-0560">Oxidoreductase</keyword>
<sequence>MGPFLYHSFLSLAFMLTIKILVESQSRKLKNLPPGSPTLPIIGNLHQIKPPIHISLTKFSETYEDIISLWFGSRLVVVLSSFPLAQECFVKNDVVFANRPRFLAGKHVAFNYTTIATASYGEHWYNIRRIATTEVLSTHRLNSFVGVREDEIRRMVRRLGQDATSHKGEGFVKVVLRPRLTEATFNNIMRMISGKKFYGDDCPMQDVEEAKGFREIIDEMQILLSAENKPTSFPSSDKRSNHRSHHLTKLLPPKILTQNHKPRGLEREVAQSQKACAMKNPRPYATCEPNPPFLLENLSHGGQNVVIHDSDDLPHTLSSYLCHQSRLDDVQRRGDGGGNGADEGPTENALKGFNVVLLGDSKWLYDFEGINKRMKKVADGADAFLEKLIEEHRKRKSMIDVVCIRGNDHNSERRKAGEGLGASLRNVEDLRGKPHWQPEKTRMPSLTNHAYMQRNKEKLVAE</sequence>
<keyword evidence="10" id="KW-1185">Reference proteome</keyword>
<evidence type="ECO:0000256" key="5">
    <source>
        <dbReference type="ARBA" id="ARBA00023002"/>
    </source>
</evidence>
<dbReference type="Gene3D" id="1.10.630.10">
    <property type="entry name" value="Cytochrome P450"/>
    <property type="match status" value="1"/>
</dbReference>
<dbReference type="GO" id="GO:0046872">
    <property type="term" value="F:metal ion binding"/>
    <property type="evidence" value="ECO:0007669"/>
    <property type="project" value="UniProtKB-KW"/>
</dbReference>
<evidence type="ECO:0000256" key="2">
    <source>
        <dbReference type="ARBA" id="ARBA00010617"/>
    </source>
</evidence>
<dbReference type="AlphaFoldDB" id="A0ABD1MYV3"/>
<name>A0ABD1MYV3_9FABA</name>
<dbReference type="InterPro" id="IPR002401">
    <property type="entry name" value="Cyt_P450_E_grp-I"/>
</dbReference>
<dbReference type="SUPFAM" id="SSF48264">
    <property type="entry name" value="Cytochrome P450"/>
    <property type="match status" value="1"/>
</dbReference>
<dbReference type="EMBL" id="JBGMDY010000003">
    <property type="protein sequence ID" value="KAL2340160.1"/>
    <property type="molecule type" value="Genomic_DNA"/>
</dbReference>
<proteinExistence type="inferred from homology"/>
<dbReference type="InterPro" id="IPR001128">
    <property type="entry name" value="Cyt_P450"/>
</dbReference>
<dbReference type="Proteomes" id="UP001603857">
    <property type="component" value="Unassembled WGS sequence"/>
</dbReference>
<dbReference type="InterPro" id="IPR036396">
    <property type="entry name" value="Cyt_P450_sf"/>
</dbReference>
<comment type="similarity">
    <text evidence="2">Belongs to the cytochrome P450 family.</text>
</comment>
<comment type="caution">
    <text evidence="9">The sequence shown here is derived from an EMBL/GenBank/DDBJ whole genome shotgun (WGS) entry which is preliminary data.</text>
</comment>